<dbReference type="InterPro" id="IPR018060">
    <property type="entry name" value="HTH_AraC"/>
</dbReference>
<evidence type="ECO:0000256" key="1">
    <source>
        <dbReference type="ARBA" id="ARBA00023015"/>
    </source>
</evidence>
<dbReference type="AlphaFoldDB" id="A0A1L7HZJ2"/>
<gene>
    <name evidence="5" type="ORF">GRFL_0042</name>
</gene>
<organism evidence="5 6">
    <name type="scientific">Christiangramia flava JLT2011</name>
    <dbReference type="NCBI Taxonomy" id="1229726"/>
    <lineage>
        <taxon>Bacteria</taxon>
        <taxon>Pseudomonadati</taxon>
        <taxon>Bacteroidota</taxon>
        <taxon>Flavobacteriia</taxon>
        <taxon>Flavobacteriales</taxon>
        <taxon>Flavobacteriaceae</taxon>
        <taxon>Christiangramia</taxon>
    </lineage>
</organism>
<dbReference type="KEGG" id="gfl:GRFL_0042"/>
<dbReference type="Gene3D" id="1.10.10.60">
    <property type="entry name" value="Homeodomain-like"/>
    <property type="match status" value="2"/>
</dbReference>
<protein>
    <submittedName>
        <fullName evidence="5">Transcriptional regulator, AraC family</fullName>
    </submittedName>
</protein>
<dbReference type="InterPro" id="IPR053142">
    <property type="entry name" value="PchR_regulatory_protein"/>
</dbReference>
<dbReference type="PANTHER" id="PTHR47893:SF1">
    <property type="entry name" value="REGULATORY PROTEIN PCHR"/>
    <property type="match status" value="1"/>
</dbReference>
<dbReference type="Pfam" id="PF12833">
    <property type="entry name" value="HTH_18"/>
    <property type="match status" value="1"/>
</dbReference>
<evidence type="ECO:0000256" key="2">
    <source>
        <dbReference type="ARBA" id="ARBA00023125"/>
    </source>
</evidence>
<keyword evidence="2" id="KW-0238">DNA-binding</keyword>
<evidence type="ECO:0000313" key="5">
    <source>
        <dbReference type="EMBL" id="APU66766.1"/>
    </source>
</evidence>
<keyword evidence="3" id="KW-0804">Transcription</keyword>
<keyword evidence="1" id="KW-0805">Transcription regulation</keyword>
<keyword evidence="6" id="KW-1185">Reference proteome</keyword>
<dbReference type="SUPFAM" id="SSF46689">
    <property type="entry name" value="Homeodomain-like"/>
    <property type="match status" value="2"/>
</dbReference>
<dbReference type="STRING" id="1229726.GRFL_0042"/>
<name>A0A1L7HZJ2_9FLAO</name>
<dbReference type="Proteomes" id="UP000186230">
    <property type="component" value="Chromosome"/>
</dbReference>
<dbReference type="SMART" id="SM00342">
    <property type="entry name" value="HTH_ARAC"/>
    <property type="match status" value="1"/>
</dbReference>
<evidence type="ECO:0000259" key="4">
    <source>
        <dbReference type="PROSITE" id="PS01124"/>
    </source>
</evidence>
<feature type="domain" description="HTH araC/xylS-type" evidence="4">
    <location>
        <begin position="226"/>
        <end position="324"/>
    </location>
</feature>
<dbReference type="GO" id="GO:0043565">
    <property type="term" value="F:sequence-specific DNA binding"/>
    <property type="evidence" value="ECO:0007669"/>
    <property type="project" value="InterPro"/>
</dbReference>
<evidence type="ECO:0000256" key="3">
    <source>
        <dbReference type="ARBA" id="ARBA00023163"/>
    </source>
</evidence>
<dbReference type="InterPro" id="IPR009057">
    <property type="entry name" value="Homeodomain-like_sf"/>
</dbReference>
<dbReference type="PRINTS" id="PR00032">
    <property type="entry name" value="HTHARAC"/>
</dbReference>
<dbReference type="PROSITE" id="PS01124">
    <property type="entry name" value="HTH_ARAC_FAMILY_2"/>
    <property type="match status" value="1"/>
</dbReference>
<evidence type="ECO:0000313" key="6">
    <source>
        <dbReference type="Proteomes" id="UP000186230"/>
    </source>
</evidence>
<dbReference type="InterPro" id="IPR020449">
    <property type="entry name" value="Tscrpt_reg_AraC-type_HTH"/>
</dbReference>
<reference evidence="5 6" key="1">
    <citation type="submission" date="2016-07" db="EMBL/GenBank/DDBJ databases">
        <title>Multi-omics approach to identify versatile polysaccharide utilization systems of a marine flavobacterium Gramella flava.</title>
        <authorList>
            <person name="Tang K."/>
        </authorList>
    </citation>
    <scope>NUCLEOTIDE SEQUENCE [LARGE SCALE GENOMIC DNA]</scope>
    <source>
        <strain evidence="5 6">JLT2011</strain>
    </source>
</reference>
<dbReference type="PANTHER" id="PTHR47893">
    <property type="entry name" value="REGULATORY PROTEIN PCHR"/>
    <property type="match status" value="1"/>
</dbReference>
<sequence length="333" mass="38293">MDDFVPELAEQLEIGYQNELGEFSLQIPASLGNGHVYGINFPNGIGLYTYKCSFKEKTQFRICHPVVKPLRILYLLSGELTSQFHNSEHVQKLKHHQHLIAAPLDQETHIINFPANTEVNLTYLEVDRLKFQQYLSFDLHELEPVYYRIFNDVKAERRICQVGKFNMQTSEVLKKIKSSELEGFPRVTYLGGKTLEILSYMLYRFKKEDHEFFSNNIREKDLEAIEKAAKHIEENIAMAATVHDVAKVAGVNTNKLQTGFQALYGKTVNEYIRDVRLSKALNMLSSGRKNVSEVVYELGLSSRSYFSKIFKEKYGISPRKLLNGAQIQEIPSD</sequence>
<dbReference type="GO" id="GO:0003700">
    <property type="term" value="F:DNA-binding transcription factor activity"/>
    <property type="evidence" value="ECO:0007669"/>
    <property type="project" value="InterPro"/>
</dbReference>
<accession>A0A1L7HZJ2</accession>
<proteinExistence type="predicted"/>
<dbReference type="EMBL" id="CP016359">
    <property type="protein sequence ID" value="APU66766.1"/>
    <property type="molecule type" value="Genomic_DNA"/>
</dbReference>